<organism evidence="2 3">
    <name type="scientific">Gossypium anomalum</name>
    <dbReference type="NCBI Taxonomy" id="47600"/>
    <lineage>
        <taxon>Eukaryota</taxon>
        <taxon>Viridiplantae</taxon>
        <taxon>Streptophyta</taxon>
        <taxon>Embryophyta</taxon>
        <taxon>Tracheophyta</taxon>
        <taxon>Spermatophyta</taxon>
        <taxon>Magnoliopsida</taxon>
        <taxon>eudicotyledons</taxon>
        <taxon>Gunneridae</taxon>
        <taxon>Pentapetalae</taxon>
        <taxon>rosids</taxon>
        <taxon>malvids</taxon>
        <taxon>Malvales</taxon>
        <taxon>Malvaceae</taxon>
        <taxon>Malvoideae</taxon>
        <taxon>Gossypium</taxon>
    </lineage>
</organism>
<evidence type="ECO:0000313" key="2">
    <source>
        <dbReference type="EMBL" id="KAG8482807.1"/>
    </source>
</evidence>
<evidence type="ECO:0000259" key="1">
    <source>
        <dbReference type="Pfam" id="PF13961"/>
    </source>
</evidence>
<name>A0A8J5YJ25_9ROSI</name>
<feature type="domain" description="DUF4219" evidence="1">
    <location>
        <begin position="14"/>
        <end position="40"/>
    </location>
</feature>
<dbReference type="AlphaFoldDB" id="A0A8J5YJ25"/>
<keyword evidence="3" id="KW-1185">Reference proteome</keyword>
<evidence type="ECO:0000313" key="3">
    <source>
        <dbReference type="Proteomes" id="UP000701853"/>
    </source>
</evidence>
<comment type="caution">
    <text evidence="2">The sequence shown here is derived from an EMBL/GenBank/DDBJ whole genome shotgun (WGS) entry which is preliminary data.</text>
</comment>
<dbReference type="InterPro" id="IPR025314">
    <property type="entry name" value="DUF4219"/>
</dbReference>
<dbReference type="PANTHER" id="PTHR35317:SF31">
    <property type="entry name" value="DUF4219 DOMAIN-CONTAINING PROTEIN"/>
    <property type="match status" value="1"/>
</dbReference>
<dbReference type="Proteomes" id="UP000701853">
    <property type="component" value="Chromosome 9"/>
</dbReference>
<protein>
    <recommendedName>
        <fullName evidence="1">DUF4219 domain-containing protein</fullName>
    </recommendedName>
</protein>
<gene>
    <name evidence="2" type="ORF">CXB51_023996</name>
</gene>
<dbReference type="OrthoDB" id="981249at2759"/>
<accession>A0A8J5YJ25</accession>
<dbReference type="EMBL" id="JAHUZN010000009">
    <property type="protein sequence ID" value="KAG8482807.1"/>
    <property type="molecule type" value="Genomic_DNA"/>
</dbReference>
<proteinExistence type="predicted"/>
<sequence>MASASFSPPLLFIFNRENYHIWVVKMKTYLQAYDLWEVVNANVELAPLRLQSLKSNTIVTSELKDTRQRPIFRMASRMSYLHVSWPFADSRVIEKVITTLPERYESKISSLEDSRDLLAISLLELINGLYAQEQRRASRHWKHAEEETRN</sequence>
<reference evidence="2 3" key="1">
    <citation type="journal article" date="2021" name="bioRxiv">
        <title>The Gossypium anomalum genome as a resource for cotton improvement and evolutionary analysis of hybrid incompatibility.</title>
        <authorList>
            <person name="Grover C.E."/>
            <person name="Yuan D."/>
            <person name="Arick M.A."/>
            <person name="Miller E.R."/>
            <person name="Hu G."/>
            <person name="Peterson D.G."/>
            <person name="Wendel J.F."/>
            <person name="Udall J.A."/>
        </authorList>
    </citation>
    <scope>NUCLEOTIDE SEQUENCE [LARGE SCALE GENOMIC DNA]</scope>
    <source>
        <strain evidence="2">JFW-Udall</strain>
        <tissue evidence="2">Leaf</tissue>
    </source>
</reference>
<dbReference type="Pfam" id="PF13961">
    <property type="entry name" value="DUF4219"/>
    <property type="match status" value="1"/>
</dbReference>
<dbReference type="PANTHER" id="PTHR35317">
    <property type="entry name" value="OS04G0629600 PROTEIN"/>
    <property type="match status" value="1"/>
</dbReference>